<dbReference type="PANTHER" id="PTHR11908">
    <property type="entry name" value="XANTHINE DEHYDROGENASE"/>
    <property type="match status" value="1"/>
</dbReference>
<dbReference type="InterPro" id="IPR037165">
    <property type="entry name" value="AldOxase/xan_DH_Mopterin-bd_sf"/>
</dbReference>
<sequence length="737" mass="78480">MKRHQKIDTPQRDHRLDGMVQGVLGAPLDRIDGSVKVQGLAPYAGEARLPGLAHGVLVRAPQIGRITGMDTDRLQRFPGVLLVLTEGLPRNSAQGTADTAPPSSGDRADYVGQPVALVVAETLEQAQHAALQAEVAIAATGGVTDPEAADTPVETPEKKQLDLGDLDRALAEAAFRLDETYRTPTLSSAPLEPHAAVAHWQDGRLELHGSYQMLKYNVAQLADALDVAPDRIRLLAPFVGGGFGSKLGIGAEAVGAALAARKLDRPVSVRLHRRQVFEMTSRRSETRQRIRLAADRDGKLTGIGHDSLVSNLPGEAFSEPVAQGTRFNYAAPNRRILHQIARVGRISAGSVRAPGEAVGVTAFETAMDELALQIGLDPVELRLRNMPDCDPVSGKPFSSHMLAEALREGAGRFGWQHRPPRSRREGEWWIGMGMASAVRVNMLMESEARVTLSPAGEALVETDMTDIGTGSYTILAQIAAEMLGLPMARVSTRLGDTDLPPAAGSGGSFGASSSGSAVYLACLELRSRIARSLGCAETDLTLKDGDAIHANHRTPLAEILAGESWSAVGHVEPGQTAKDVRAGTYGVNFAEVAVNDVTGETRLRRMEGVFACGRILNEKTARSQCHGGMIWGIGMALTEALLHDPRDGHAVNRDLAEYHLPVNRDTPAIGVHFLDERDDWVGPLQSKGIGELAICGAGAAVVNAIHNACGVRIRDYPATPDKVLLGLLALEDDAAVS</sequence>
<dbReference type="InterPro" id="IPR000674">
    <property type="entry name" value="Ald_Oxase/Xan_DH_a/b"/>
</dbReference>
<dbReference type="Gene3D" id="3.90.1170.50">
    <property type="entry name" value="Aldehyde oxidase/xanthine dehydrogenase, a/b hammerhead"/>
    <property type="match status" value="1"/>
</dbReference>
<protein>
    <submittedName>
        <fullName evidence="2">Xanthine dehydrogenase family protein molybdopterin-binding subunit</fullName>
    </submittedName>
</protein>
<dbReference type="Pfam" id="PF20256">
    <property type="entry name" value="MoCoBD_2"/>
    <property type="match status" value="1"/>
</dbReference>
<dbReference type="EMBL" id="JBHTFQ010000004">
    <property type="protein sequence ID" value="MFC7704277.1"/>
    <property type="molecule type" value="Genomic_DNA"/>
</dbReference>
<dbReference type="Pfam" id="PF02738">
    <property type="entry name" value="MoCoBD_1"/>
    <property type="match status" value="1"/>
</dbReference>
<evidence type="ECO:0000313" key="2">
    <source>
        <dbReference type="EMBL" id="MFC7704277.1"/>
    </source>
</evidence>
<gene>
    <name evidence="2" type="ORF">ACFQXB_08735</name>
</gene>
<dbReference type="Pfam" id="PF01315">
    <property type="entry name" value="Ald_Xan_dh_C"/>
    <property type="match status" value="1"/>
</dbReference>
<dbReference type="InterPro" id="IPR036856">
    <property type="entry name" value="Ald_Oxase/Xan_DH_a/b_sf"/>
</dbReference>
<dbReference type="Proteomes" id="UP001596516">
    <property type="component" value="Unassembled WGS sequence"/>
</dbReference>
<dbReference type="InterPro" id="IPR008274">
    <property type="entry name" value="AldOxase/xan_DH_MoCoBD1"/>
</dbReference>
<keyword evidence="3" id="KW-1185">Reference proteome</keyword>
<accession>A0ABW2UHZ8</accession>
<dbReference type="SUPFAM" id="SSF56003">
    <property type="entry name" value="Molybdenum cofactor-binding domain"/>
    <property type="match status" value="1"/>
</dbReference>
<dbReference type="PANTHER" id="PTHR11908:SF123">
    <property type="entry name" value="ALDEHYDE OXIDOREDUCTASE MOLYBDENUM-BINDING SUBUNIT PAOC"/>
    <property type="match status" value="1"/>
</dbReference>
<reference evidence="3" key="1">
    <citation type="journal article" date="2019" name="Int. J. Syst. Evol. Microbiol.">
        <title>The Global Catalogue of Microorganisms (GCM) 10K type strain sequencing project: providing services to taxonomists for standard genome sequencing and annotation.</title>
        <authorList>
            <consortium name="The Broad Institute Genomics Platform"/>
            <consortium name="The Broad Institute Genome Sequencing Center for Infectious Disease"/>
            <person name="Wu L."/>
            <person name="Ma J."/>
        </authorList>
    </citation>
    <scope>NUCLEOTIDE SEQUENCE [LARGE SCALE GENOMIC DNA]</scope>
    <source>
        <strain evidence="3">CGMCC 1.12750</strain>
    </source>
</reference>
<evidence type="ECO:0000259" key="1">
    <source>
        <dbReference type="SMART" id="SM01008"/>
    </source>
</evidence>
<name>A0ABW2UHZ8_9RHOB</name>
<dbReference type="RefSeq" id="WP_377402255.1">
    <property type="nucleotide sequence ID" value="NZ_JBHTFQ010000004.1"/>
</dbReference>
<dbReference type="SUPFAM" id="SSF54665">
    <property type="entry name" value="CO dehydrogenase molybdoprotein N-domain-like"/>
    <property type="match status" value="1"/>
</dbReference>
<feature type="domain" description="Aldehyde oxidase/xanthine dehydrogenase a/b hammerhead" evidence="1">
    <location>
        <begin position="38"/>
        <end position="141"/>
    </location>
</feature>
<comment type="caution">
    <text evidence="2">The sequence shown here is derived from an EMBL/GenBank/DDBJ whole genome shotgun (WGS) entry which is preliminary data.</text>
</comment>
<dbReference type="InterPro" id="IPR016208">
    <property type="entry name" value="Ald_Oxase/xanthine_DH-like"/>
</dbReference>
<evidence type="ECO:0000313" key="3">
    <source>
        <dbReference type="Proteomes" id="UP001596516"/>
    </source>
</evidence>
<dbReference type="InterPro" id="IPR046867">
    <property type="entry name" value="AldOxase/xan_DH_MoCoBD2"/>
</dbReference>
<dbReference type="Gene3D" id="3.30.365.10">
    <property type="entry name" value="Aldehyde oxidase/xanthine dehydrogenase, molybdopterin binding domain"/>
    <property type="match status" value="4"/>
</dbReference>
<dbReference type="SMART" id="SM01008">
    <property type="entry name" value="Ald_Xan_dh_C"/>
    <property type="match status" value="1"/>
</dbReference>
<organism evidence="2 3">
    <name type="scientific">Plastorhodobacter daqingensis</name>
    <dbReference type="NCBI Taxonomy" id="1387281"/>
    <lineage>
        <taxon>Bacteria</taxon>
        <taxon>Pseudomonadati</taxon>
        <taxon>Pseudomonadota</taxon>
        <taxon>Alphaproteobacteria</taxon>
        <taxon>Rhodobacterales</taxon>
        <taxon>Paracoccaceae</taxon>
        <taxon>Plastorhodobacter</taxon>
    </lineage>
</organism>
<proteinExistence type="predicted"/>